<reference evidence="5" key="1">
    <citation type="submission" date="2020-07" db="EMBL/GenBank/DDBJ databases">
        <title>Huge and variable diversity of episymbiotic CPR bacteria and DPANN archaea in groundwater ecosystems.</title>
        <authorList>
            <person name="He C.Y."/>
            <person name="Keren R."/>
            <person name="Whittaker M."/>
            <person name="Farag I.F."/>
            <person name="Doudna J."/>
            <person name="Cate J.H.D."/>
            <person name="Banfield J.F."/>
        </authorList>
    </citation>
    <scope>NUCLEOTIDE SEQUENCE</scope>
    <source>
        <strain evidence="5">NC_groundwater_1225_Ag_S-0.1um_56_177</strain>
    </source>
</reference>
<proteinExistence type="inferred from homology"/>
<dbReference type="PANTHER" id="PTHR43649:SF34">
    <property type="entry name" value="ABC TRANSPORTER PERIPLASMIC-BINDING PROTEIN YCJN-RELATED"/>
    <property type="match status" value="1"/>
</dbReference>
<feature type="transmembrane region" description="Helical" evidence="4">
    <location>
        <begin position="6"/>
        <end position="27"/>
    </location>
</feature>
<keyword evidence="4" id="KW-0472">Membrane</keyword>
<keyword evidence="4" id="KW-1133">Transmembrane helix</keyword>
<evidence type="ECO:0000256" key="2">
    <source>
        <dbReference type="ARBA" id="ARBA00022448"/>
    </source>
</evidence>
<dbReference type="Gene3D" id="3.40.190.10">
    <property type="entry name" value="Periplasmic binding protein-like II"/>
    <property type="match status" value="1"/>
</dbReference>
<dbReference type="InterPro" id="IPR050490">
    <property type="entry name" value="Bact_solute-bd_prot1"/>
</dbReference>
<evidence type="ECO:0000256" key="4">
    <source>
        <dbReference type="SAM" id="Phobius"/>
    </source>
</evidence>
<dbReference type="Pfam" id="PF13416">
    <property type="entry name" value="SBP_bac_8"/>
    <property type="match status" value="1"/>
</dbReference>
<dbReference type="PANTHER" id="PTHR43649">
    <property type="entry name" value="ARABINOSE-BINDING PROTEIN-RELATED"/>
    <property type="match status" value="1"/>
</dbReference>
<dbReference type="SUPFAM" id="SSF53850">
    <property type="entry name" value="Periplasmic binding protein-like II"/>
    <property type="match status" value="1"/>
</dbReference>
<dbReference type="InterPro" id="IPR006059">
    <property type="entry name" value="SBP"/>
</dbReference>
<gene>
    <name evidence="5" type="ORF">HY473_01555</name>
</gene>
<dbReference type="Proteomes" id="UP000756703">
    <property type="component" value="Unassembled WGS sequence"/>
</dbReference>
<comment type="similarity">
    <text evidence="1">Belongs to the bacterial solute-binding protein 1 family.</text>
</comment>
<keyword evidence="3" id="KW-0732">Signal</keyword>
<accession>A0A932YWR9</accession>
<protein>
    <submittedName>
        <fullName evidence="5">Extracellular solute-binding protein</fullName>
    </submittedName>
</protein>
<dbReference type="AlphaFoldDB" id="A0A932YWR9"/>
<keyword evidence="4" id="KW-0812">Transmembrane</keyword>
<comment type="caution">
    <text evidence="5">The sequence shown here is derived from an EMBL/GenBank/DDBJ whole genome shotgun (WGS) entry which is preliminary data.</text>
</comment>
<name>A0A932YWR9_9BACT</name>
<dbReference type="EMBL" id="JACQMI010000013">
    <property type="protein sequence ID" value="MBI4132768.1"/>
    <property type="molecule type" value="Genomic_DNA"/>
</dbReference>
<evidence type="ECO:0000313" key="6">
    <source>
        <dbReference type="Proteomes" id="UP000756703"/>
    </source>
</evidence>
<evidence type="ECO:0000256" key="3">
    <source>
        <dbReference type="ARBA" id="ARBA00022729"/>
    </source>
</evidence>
<evidence type="ECO:0000256" key="1">
    <source>
        <dbReference type="ARBA" id="ARBA00008520"/>
    </source>
</evidence>
<sequence length="428" mass="47147">MNRIQIAIFGTIGVLVLVTVLLLTGVLPGIKPREGQPFTLELWGIDDDPALWQEIANAYRDGVARGATINYRKKNPETYETELVNALASGKGPDIFLLKDEWLERHKDKINPLPDGTNTYQKKNLKSIFADSVAEAIVTDDGALVGTPLAFDTLALFYNRDYFNSANIPNTPQTWEELAADSQTLTKQSEVGSITRSGAALGTASNVEHAADIFLVLLYREGGTVIDQAAGKSALRNQATQSSLLFYTSFASPIKKTYAWNAFFENSLAAFANGDAAMAFGFAADVPKVASLNPQLNFDVAPLPQTSKSEVAVNYGRFDLWAVSRISKNQEQAWNFLLWLQSKDVQKKYIDARGLPPARRDLVSSKPPREYLVVFYDQVLSARTLPIVLGDSLPKILDDMIEAVVNRKVTIDQAIARAESEINALLRE</sequence>
<evidence type="ECO:0000313" key="5">
    <source>
        <dbReference type="EMBL" id="MBI4132768.1"/>
    </source>
</evidence>
<keyword evidence="2" id="KW-0813">Transport</keyword>
<organism evidence="5 6">
    <name type="scientific">Candidatus Sungiibacteriota bacterium</name>
    <dbReference type="NCBI Taxonomy" id="2750080"/>
    <lineage>
        <taxon>Bacteria</taxon>
        <taxon>Candidatus Sungiibacteriota</taxon>
    </lineage>
</organism>